<dbReference type="EMBL" id="CP000780">
    <property type="protein sequence ID" value="ABS55348.1"/>
    <property type="molecule type" value="Genomic_DNA"/>
</dbReference>
<name>A7I6I7_METB6</name>
<protein>
    <submittedName>
        <fullName evidence="2">Putative transcriptional regulator</fullName>
    </submittedName>
</protein>
<dbReference type="InterPro" id="IPR038461">
    <property type="entry name" value="Schlafen_AlbA_2_dom_sf"/>
</dbReference>
<evidence type="ECO:0000313" key="2">
    <source>
        <dbReference type="EMBL" id="ABS55348.1"/>
    </source>
</evidence>
<sequence length="478" mass="55857">MLQMIFRKSGYTDIFIIGNFQFNIIMFEFGYSPFTDNNGNKKNIFNLNFTDLEQLQTKEIEEGEHIEYKVEFNSSVKKKIPKIISSFANESGGWIFVGIENKTRKFCYIENNGIEEIIQQLLKEHTSPIPKIEIKFLKSDSSRETGILVIWVPEGIEPPYIANGNIFVRVGSTSTPLKNDEDLFVAIKDRFYLDRLYQKSKARKQEIADFCNKKISISNDIPTNLGIPDKGGICNIYIIPVYNLNLFEHLETEEDIISLFLAESKIPKPYFSGNDLFCEMNIEFKKATQSYMSIIFRSSDVLDYFQNTVAWEQFFNGSAKFHIPISYYPNQKSIIGTIKQNDLKYENSEIFSKFQYYDGETFIKTIILCLGSYFKILKKVIPDFSEVFIIIELENIKRLVLFFDLEEYRQVIKEKGLIFSDKQSIKIDLYNLNAVKIEENNLMFYLLLINQVFRSFGYTNNEFAKFFTGTMRKHEKKS</sequence>
<dbReference type="Gene3D" id="3.30.950.30">
    <property type="entry name" value="Schlafen, AAA domain"/>
    <property type="match status" value="1"/>
</dbReference>
<accession>A7I6I7</accession>
<dbReference type="AlphaFoldDB" id="A7I6I7"/>
<dbReference type="Proteomes" id="UP000002408">
    <property type="component" value="Chromosome"/>
</dbReference>
<reference evidence="3" key="1">
    <citation type="journal article" date="2015" name="Microbiology">
        <title>Genome of Methanoregula boonei 6A8 reveals adaptations to oligotrophic peatland environments.</title>
        <authorList>
            <person name="Braeuer S."/>
            <person name="Cadillo-Quiroz H."/>
            <person name="Kyrpides N."/>
            <person name="Woyke T."/>
            <person name="Goodwin L."/>
            <person name="Detter C."/>
            <person name="Podell S."/>
            <person name="Yavitt J.B."/>
            <person name="Zinder S.H."/>
        </authorList>
    </citation>
    <scope>NUCLEOTIDE SEQUENCE [LARGE SCALE GENOMIC DNA]</scope>
    <source>
        <strain evidence="3">DSM 21154 / JCM 14090 / 6A8</strain>
    </source>
</reference>
<dbReference type="InterPro" id="IPR007421">
    <property type="entry name" value="Schlafen_AlbA_2_dom"/>
</dbReference>
<dbReference type="STRING" id="456442.Mboo_0830"/>
<gene>
    <name evidence="2" type="ordered locus">Mboo_0830</name>
</gene>
<dbReference type="PANTHER" id="PTHR30595">
    <property type="entry name" value="GLPR-RELATED TRANSCRIPTIONAL REPRESSOR"/>
    <property type="match status" value="1"/>
</dbReference>
<organism evidence="2 3">
    <name type="scientific">Methanoregula boonei (strain DSM 21154 / JCM 14090 / 6A8)</name>
    <dbReference type="NCBI Taxonomy" id="456442"/>
    <lineage>
        <taxon>Archaea</taxon>
        <taxon>Methanobacteriati</taxon>
        <taxon>Methanobacteriota</taxon>
        <taxon>Stenosarchaea group</taxon>
        <taxon>Methanomicrobia</taxon>
        <taxon>Methanomicrobiales</taxon>
        <taxon>Methanoregulaceae</taxon>
        <taxon>Methanoregula</taxon>
    </lineage>
</organism>
<dbReference type="eggNOG" id="arCOG03296">
    <property type="taxonomic scope" value="Archaea"/>
</dbReference>
<dbReference type="Pfam" id="PF04326">
    <property type="entry name" value="SLFN_AlbA_2"/>
    <property type="match status" value="1"/>
</dbReference>
<keyword evidence="3" id="KW-1185">Reference proteome</keyword>
<proteinExistence type="predicted"/>
<evidence type="ECO:0000259" key="1">
    <source>
        <dbReference type="Pfam" id="PF04326"/>
    </source>
</evidence>
<dbReference type="PANTHER" id="PTHR30595:SF6">
    <property type="entry name" value="SCHLAFEN ALBA-2 DOMAIN-CONTAINING PROTEIN"/>
    <property type="match status" value="1"/>
</dbReference>
<feature type="domain" description="Schlafen AlbA-2" evidence="1">
    <location>
        <begin position="62"/>
        <end position="177"/>
    </location>
</feature>
<evidence type="ECO:0000313" key="3">
    <source>
        <dbReference type="Proteomes" id="UP000002408"/>
    </source>
</evidence>
<dbReference type="HOGENOM" id="CLU_638755_0_0_2"/>
<dbReference type="KEGG" id="mbn:Mboo_0830"/>